<accession>A0ABU6JBS3</accession>
<feature type="region of interest" description="Disordered" evidence="1">
    <location>
        <begin position="172"/>
        <end position="213"/>
    </location>
</feature>
<organism evidence="5 6">
    <name type="scientific">Noviherbaspirillum album</name>
    <dbReference type="NCBI Taxonomy" id="3080276"/>
    <lineage>
        <taxon>Bacteria</taxon>
        <taxon>Pseudomonadati</taxon>
        <taxon>Pseudomonadota</taxon>
        <taxon>Betaproteobacteria</taxon>
        <taxon>Burkholderiales</taxon>
        <taxon>Oxalobacteraceae</taxon>
        <taxon>Noviherbaspirillum</taxon>
    </lineage>
</organism>
<feature type="compositionally biased region" description="Low complexity" evidence="1">
    <location>
        <begin position="172"/>
        <end position="199"/>
    </location>
</feature>
<feature type="signal peptide" evidence="2">
    <location>
        <begin position="1"/>
        <end position="21"/>
    </location>
</feature>
<feature type="chain" id="PRO_5045412296" evidence="2">
    <location>
        <begin position="22"/>
        <end position="213"/>
    </location>
</feature>
<dbReference type="Pfam" id="PF13511">
    <property type="entry name" value="DUF4124"/>
    <property type="match status" value="1"/>
</dbReference>
<evidence type="ECO:0000259" key="3">
    <source>
        <dbReference type="Pfam" id="PF00462"/>
    </source>
</evidence>
<evidence type="ECO:0000259" key="4">
    <source>
        <dbReference type="Pfam" id="PF13511"/>
    </source>
</evidence>
<keyword evidence="2" id="KW-0732">Signal</keyword>
<dbReference type="SUPFAM" id="SSF52833">
    <property type="entry name" value="Thioredoxin-like"/>
    <property type="match status" value="1"/>
</dbReference>
<feature type="domain" description="Glutaredoxin" evidence="3">
    <location>
        <begin position="75"/>
        <end position="112"/>
    </location>
</feature>
<dbReference type="Pfam" id="PF00462">
    <property type="entry name" value="Glutaredoxin"/>
    <property type="match status" value="1"/>
</dbReference>
<dbReference type="InterPro" id="IPR002109">
    <property type="entry name" value="Glutaredoxin"/>
</dbReference>
<evidence type="ECO:0000313" key="6">
    <source>
        <dbReference type="Proteomes" id="UP001352263"/>
    </source>
</evidence>
<dbReference type="PROSITE" id="PS51354">
    <property type="entry name" value="GLUTAREDOXIN_2"/>
    <property type="match status" value="1"/>
</dbReference>
<dbReference type="Gene3D" id="3.40.30.10">
    <property type="entry name" value="Glutaredoxin"/>
    <property type="match status" value="1"/>
</dbReference>
<name>A0ABU6JBS3_9BURK</name>
<dbReference type="InterPro" id="IPR036249">
    <property type="entry name" value="Thioredoxin-like_sf"/>
</dbReference>
<dbReference type="InterPro" id="IPR025392">
    <property type="entry name" value="DUF4124"/>
</dbReference>
<dbReference type="EMBL" id="JAWIIV010000016">
    <property type="protein sequence ID" value="MEC4721100.1"/>
    <property type="molecule type" value="Genomic_DNA"/>
</dbReference>
<sequence length="213" mass="22128">MKRLLQSGSVLMLLCAATAHAQLYKWVGPDGKVSYSDVPPPKTAAKVETRAIPGGGPAFGDLPFELAAAARSHPVTLYTTANCPACDDGRKLLSERGIPFQEKTVSSNEDIAHFKQAGGDGNLPMLTVGRNKETGFEAGAWNGALSAAGYPETSRLPRSYRNPSPVAAAPVPQAVSAAKTRAAEQPAAQSSATQSSATELPPAIGNAPPGFRF</sequence>
<protein>
    <submittedName>
        <fullName evidence="5">DUF4124 domain-containing protein</fullName>
    </submittedName>
</protein>
<evidence type="ECO:0000256" key="2">
    <source>
        <dbReference type="SAM" id="SignalP"/>
    </source>
</evidence>
<feature type="domain" description="DUF4124" evidence="4">
    <location>
        <begin position="11"/>
        <end position="47"/>
    </location>
</feature>
<evidence type="ECO:0000256" key="1">
    <source>
        <dbReference type="SAM" id="MobiDB-lite"/>
    </source>
</evidence>
<comment type="caution">
    <text evidence="5">The sequence shown here is derived from an EMBL/GenBank/DDBJ whole genome shotgun (WGS) entry which is preliminary data.</text>
</comment>
<proteinExistence type="predicted"/>
<dbReference type="Proteomes" id="UP001352263">
    <property type="component" value="Unassembled WGS sequence"/>
</dbReference>
<keyword evidence="6" id="KW-1185">Reference proteome</keyword>
<gene>
    <name evidence="5" type="ORF">RY831_18195</name>
</gene>
<dbReference type="RefSeq" id="WP_326507809.1">
    <property type="nucleotide sequence ID" value="NZ_JAWIIV010000016.1"/>
</dbReference>
<evidence type="ECO:0000313" key="5">
    <source>
        <dbReference type="EMBL" id="MEC4721100.1"/>
    </source>
</evidence>
<reference evidence="5 6" key="1">
    <citation type="submission" date="2023-10" db="EMBL/GenBank/DDBJ databases">
        <title>Noviherbaspirillum sp. CPCC 100848 genome assembly.</title>
        <authorList>
            <person name="Li X.Y."/>
            <person name="Fang X.M."/>
        </authorList>
    </citation>
    <scope>NUCLEOTIDE SEQUENCE [LARGE SCALE GENOMIC DNA]</scope>
    <source>
        <strain evidence="5 6">CPCC 100848</strain>
    </source>
</reference>
<dbReference type="CDD" id="cd02976">
    <property type="entry name" value="NrdH"/>
    <property type="match status" value="1"/>
</dbReference>